<evidence type="ECO:0000256" key="14">
    <source>
        <dbReference type="ARBA" id="ARBA00062256"/>
    </source>
</evidence>
<dbReference type="FunFam" id="3.90.226.10:FF:000007">
    <property type="entry name" value="Methylcrotonoyl-CoA carboxylase subunit beta"/>
    <property type="match status" value="1"/>
</dbReference>
<dbReference type="InterPro" id="IPR009057">
    <property type="entry name" value="Homeodomain-like_sf"/>
</dbReference>
<dbReference type="InterPro" id="IPR011762">
    <property type="entry name" value="COA_CT_N"/>
</dbReference>
<feature type="region of interest" description="Disordered" evidence="16">
    <location>
        <begin position="2681"/>
        <end position="2700"/>
    </location>
</feature>
<evidence type="ECO:0000256" key="13">
    <source>
        <dbReference type="ARBA" id="ARBA00053988"/>
    </source>
</evidence>
<comment type="subcellular location">
    <subcellularLocation>
        <location evidence="1">Cytoplasm</location>
    </subcellularLocation>
</comment>
<feature type="compositionally biased region" description="Low complexity" evidence="16">
    <location>
        <begin position="2196"/>
        <end position="2210"/>
    </location>
</feature>
<evidence type="ECO:0000256" key="12">
    <source>
        <dbReference type="ARBA" id="ARBA00052347"/>
    </source>
</evidence>
<comment type="catalytic activity">
    <reaction evidence="12">
        <text>3-methylbut-2-enoyl-CoA + hydrogencarbonate + ATP = 3-methyl-(2E)-glutaconyl-CoA + ADP + phosphate + H(+)</text>
        <dbReference type="Rhea" id="RHEA:13589"/>
        <dbReference type="ChEBI" id="CHEBI:15378"/>
        <dbReference type="ChEBI" id="CHEBI:17544"/>
        <dbReference type="ChEBI" id="CHEBI:30616"/>
        <dbReference type="ChEBI" id="CHEBI:43474"/>
        <dbReference type="ChEBI" id="CHEBI:57344"/>
        <dbReference type="ChEBI" id="CHEBI:57346"/>
        <dbReference type="ChEBI" id="CHEBI:456216"/>
        <dbReference type="EC" id="6.4.1.4"/>
    </reaction>
</comment>
<feature type="compositionally biased region" description="Polar residues" evidence="16">
    <location>
        <begin position="1896"/>
        <end position="1913"/>
    </location>
</feature>
<dbReference type="Proteomes" id="UP001152622">
    <property type="component" value="Chromosome 1"/>
</dbReference>
<dbReference type="InterPro" id="IPR011763">
    <property type="entry name" value="COA_CT_C"/>
</dbReference>
<dbReference type="EC" id="6.4.1.4" evidence="8"/>
<feature type="region of interest" description="Disordered" evidence="16">
    <location>
        <begin position="178"/>
        <end position="200"/>
    </location>
</feature>
<feature type="compositionally biased region" description="Polar residues" evidence="16">
    <location>
        <begin position="2164"/>
        <end position="2180"/>
    </location>
</feature>
<feature type="region of interest" description="Disordered" evidence="16">
    <location>
        <begin position="690"/>
        <end position="711"/>
    </location>
</feature>
<keyword evidence="6" id="KW-0221">Differentiation</keyword>
<evidence type="ECO:0000256" key="3">
    <source>
        <dbReference type="ARBA" id="ARBA00022473"/>
    </source>
</evidence>
<dbReference type="GO" id="GO:0005739">
    <property type="term" value="C:mitochondrion"/>
    <property type="evidence" value="ECO:0007669"/>
    <property type="project" value="TreeGrafter"/>
</dbReference>
<evidence type="ECO:0000256" key="1">
    <source>
        <dbReference type="ARBA" id="ARBA00004496"/>
    </source>
</evidence>
<feature type="compositionally biased region" description="Basic and acidic residues" evidence="16">
    <location>
        <begin position="1418"/>
        <end position="1437"/>
    </location>
</feature>
<name>A0A9Q1JD60_SYNKA</name>
<evidence type="ECO:0000256" key="7">
    <source>
        <dbReference type="ARBA" id="ARBA00025711"/>
    </source>
</evidence>
<evidence type="ECO:0000259" key="19">
    <source>
        <dbReference type="PROSITE" id="PS50989"/>
    </source>
</evidence>
<evidence type="ECO:0000256" key="6">
    <source>
        <dbReference type="ARBA" id="ARBA00022782"/>
    </source>
</evidence>
<reference evidence="20" key="1">
    <citation type="journal article" date="2023" name="Science">
        <title>Genome structures resolve the early diversification of teleost fishes.</title>
        <authorList>
            <person name="Parey E."/>
            <person name="Louis A."/>
            <person name="Montfort J."/>
            <person name="Bouchez O."/>
            <person name="Roques C."/>
            <person name="Iampietro C."/>
            <person name="Lluch J."/>
            <person name="Castinel A."/>
            <person name="Donnadieu C."/>
            <person name="Desvignes T."/>
            <person name="Floi Bucao C."/>
            <person name="Jouanno E."/>
            <person name="Wen M."/>
            <person name="Mejri S."/>
            <person name="Dirks R."/>
            <person name="Jansen H."/>
            <person name="Henkel C."/>
            <person name="Chen W.J."/>
            <person name="Zahm M."/>
            <person name="Cabau C."/>
            <person name="Klopp C."/>
            <person name="Thompson A.W."/>
            <person name="Robinson-Rechavi M."/>
            <person name="Braasch I."/>
            <person name="Lecointre G."/>
            <person name="Bobe J."/>
            <person name="Postlethwait J.H."/>
            <person name="Berthelot C."/>
            <person name="Roest Crollius H."/>
            <person name="Guiguen Y."/>
        </authorList>
    </citation>
    <scope>NUCLEOTIDE SEQUENCE</scope>
    <source>
        <strain evidence="20">WJC10195</strain>
    </source>
</reference>
<dbReference type="PROSITE" id="PS50989">
    <property type="entry name" value="COA_CT_CTER"/>
    <property type="match status" value="1"/>
</dbReference>
<keyword evidence="4" id="KW-0963">Cytoplasm</keyword>
<feature type="region of interest" description="Disordered" evidence="16">
    <location>
        <begin position="581"/>
        <end position="623"/>
    </location>
</feature>
<evidence type="ECO:0000256" key="15">
    <source>
        <dbReference type="ARBA" id="ARBA00073673"/>
    </source>
</evidence>
<feature type="region of interest" description="Disordered" evidence="16">
    <location>
        <begin position="1273"/>
        <end position="1769"/>
    </location>
</feature>
<dbReference type="EMBL" id="JAINUF010000001">
    <property type="protein sequence ID" value="KAJ8380535.1"/>
    <property type="molecule type" value="Genomic_DNA"/>
</dbReference>
<comment type="caution">
    <text evidence="20">The sequence shown here is derived from an EMBL/GenBank/DDBJ whole genome shotgun (WGS) entry which is preliminary data.</text>
</comment>
<dbReference type="FunFam" id="3.90.226.10:FF:000004">
    <property type="entry name" value="Methylcrotonoyl-CoA carboxylase beta chain"/>
    <property type="match status" value="1"/>
</dbReference>
<dbReference type="Pfam" id="PF15963">
    <property type="entry name" value="Myb_DNA-bind_7"/>
    <property type="match status" value="1"/>
</dbReference>
<protein>
    <recommendedName>
        <fullName evidence="15">Methylcrotonoyl-CoA carboxylase beta chain, mitochondrial</fullName>
        <ecNumber evidence="8">6.4.1.4</ecNumber>
    </recommendedName>
    <alternativeName>
        <fullName evidence="11">3-methylcrotonyl-CoA carboxylase 2</fullName>
    </alternativeName>
    <alternativeName>
        <fullName evidence="9">3-methylcrotonyl-CoA carboxylase non-biotin-containing subunit</fullName>
    </alternativeName>
    <alternativeName>
        <fullName evidence="10">3-methylcrotonyl-CoA:carbon dioxide ligase subunit beta</fullName>
    </alternativeName>
</protein>
<feature type="region of interest" description="Disordered" evidence="16">
    <location>
        <begin position="1046"/>
        <end position="1070"/>
    </location>
</feature>
<dbReference type="InterPro" id="IPR029045">
    <property type="entry name" value="ClpP/crotonase-like_dom_sf"/>
</dbReference>
<proteinExistence type="inferred from homology"/>
<feature type="compositionally biased region" description="Pro residues" evidence="16">
    <location>
        <begin position="588"/>
        <end position="598"/>
    </location>
</feature>
<feature type="compositionally biased region" description="Basic and acidic residues" evidence="16">
    <location>
        <begin position="1680"/>
        <end position="1690"/>
    </location>
</feature>
<feature type="compositionally biased region" description="Polar residues" evidence="16">
    <location>
        <begin position="951"/>
        <end position="960"/>
    </location>
</feature>
<evidence type="ECO:0000256" key="10">
    <source>
        <dbReference type="ARBA" id="ARBA00031237"/>
    </source>
</evidence>
<dbReference type="Pfam" id="PF21792">
    <property type="entry name" value="DAB2_SBM"/>
    <property type="match status" value="1"/>
</dbReference>
<comment type="similarity">
    <text evidence="2">Belongs to the AccD/PCCB family.</text>
</comment>
<feature type="compositionally biased region" description="Basic residues" evidence="16">
    <location>
        <begin position="2970"/>
        <end position="2996"/>
    </location>
</feature>
<feature type="compositionally biased region" description="Basic and acidic residues" evidence="16">
    <location>
        <begin position="2781"/>
        <end position="2797"/>
    </location>
</feature>
<feature type="compositionally biased region" description="Basic and acidic residues" evidence="16">
    <location>
        <begin position="1930"/>
        <end position="1939"/>
    </location>
</feature>
<dbReference type="InterPro" id="IPR045190">
    <property type="entry name" value="MCCB/AccD1-like"/>
</dbReference>
<evidence type="ECO:0000256" key="5">
    <source>
        <dbReference type="ARBA" id="ARBA00022553"/>
    </source>
</evidence>
<dbReference type="PROSITE" id="PS50980">
    <property type="entry name" value="COA_CT_NTER"/>
    <property type="match status" value="1"/>
</dbReference>
<feature type="compositionally biased region" description="Basic residues" evidence="16">
    <location>
        <begin position="1292"/>
        <end position="1301"/>
    </location>
</feature>
<feature type="compositionally biased region" description="Polar residues" evidence="16">
    <location>
        <begin position="834"/>
        <end position="851"/>
    </location>
</feature>
<feature type="compositionally biased region" description="Polar residues" evidence="16">
    <location>
        <begin position="2056"/>
        <end position="2071"/>
    </location>
</feature>
<feature type="region of interest" description="Disordered" evidence="16">
    <location>
        <begin position="1107"/>
        <end position="1132"/>
    </location>
</feature>
<feature type="region of interest" description="Disordered" evidence="16">
    <location>
        <begin position="783"/>
        <end position="1029"/>
    </location>
</feature>
<feature type="compositionally biased region" description="Acidic residues" evidence="16">
    <location>
        <begin position="1309"/>
        <end position="1334"/>
    </location>
</feature>
<feature type="compositionally biased region" description="Polar residues" evidence="16">
    <location>
        <begin position="1005"/>
        <end position="1018"/>
    </location>
</feature>
<feature type="compositionally biased region" description="Polar residues" evidence="16">
    <location>
        <begin position="867"/>
        <end position="879"/>
    </location>
</feature>
<dbReference type="FunFam" id="2.30.29.30:FF:000035">
    <property type="entry name" value="Disabled homolog 2 isoform 1"/>
    <property type="match status" value="1"/>
</dbReference>
<feature type="domain" description="CoA carboxyltransferase N-terminal" evidence="18">
    <location>
        <begin position="3528"/>
        <end position="3785"/>
    </location>
</feature>
<dbReference type="PANTHER" id="PTHR22855:SF13">
    <property type="entry name" value="METHYLCROTONOYL-COA CARBOXYLASE BETA CHAIN, MITOCHONDRIAL"/>
    <property type="match status" value="1"/>
</dbReference>
<feature type="compositionally biased region" description="Basic and acidic residues" evidence="16">
    <location>
        <begin position="3189"/>
        <end position="3200"/>
    </location>
</feature>
<evidence type="ECO:0000259" key="18">
    <source>
        <dbReference type="PROSITE" id="PS50980"/>
    </source>
</evidence>
<evidence type="ECO:0000256" key="9">
    <source>
        <dbReference type="ARBA" id="ARBA00031109"/>
    </source>
</evidence>
<dbReference type="InterPro" id="IPR034733">
    <property type="entry name" value="AcCoA_carboxyl_beta"/>
</dbReference>
<evidence type="ECO:0000313" key="21">
    <source>
        <dbReference type="Proteomes" id="UP001152622"/>
    </source>
</evidence>
<dbReference type="InterPro" id="IPR039467">
    <property type="entry name" value="TFIIIB_B''_Myb"/>
</dbReference>
<evidence type="ECO:0000256" key="16">
    <source>
        <dbReference type="SAM" id="MobiDB-lite"/>
    </source>
</evidence>
<feature type="compositionally biased region" description="Polar residues" evidence="16">
    <location>
        <begin position="2427"/>
        <end position="2438"/>
    </location>
</feature>
<accession>A0A9Q1JD60</accession>
<feature type="compositionally biased region" description="Basic residues" evidence="16">
    <location>
        <begin position="3201"/>
        <end position="3222"/>
    </location>
</feature>
<evidence type="ECO:0000313" key="20">
    <source>
        <dbReference type="EMBL" id="KAJ8380535.1"/>
    </source>
</evidence>
<feature type="region of interest" description="Disordered" evidence="16">
    <location>
        <begin position="2949"/>
        <end position="3090"/>
    </location>
</feature>
<feature type="region of interest" description="Disordered" evidence="16">
    <location>
        <begin position="3128"/>
        <end position="3153"/>
    </location>
</feature>
<comment type="function">
    <text evidence="13">Carboxyltransferase subunit of the 3-methylcrotonyl-CoA carboxylase, an enzyme that catalyzes the conversion of 3-methylcrotonyl-CoA to 3-methylglutaconyl-CoA, a critical step for leucine and isovaleric acid catabolism.</text>
</comment>
<feature type="compositionally biased region" description="Polar residues" evidence="16">
    <location>
        <begin position="1703"/>
        <end position="1723"/>
    </location>
</feature>
<feature type="compositionally biased region" description="Low complexity" evidence="16">
    <location>
        <begin position="1985"/>
        <end position="1998"/>
    </location>
</feature>
<evidence type="ECO:0000256" key="11">
    <source>
        <dbReference type="ARBA" id="ARBA00031404"/>
    </source>
</evidence>
<evidence type="ECO:0000256" key="8">
    <source>
        <dbReference type="ARBA" id="ARBA00026116"/>
    </source>
</evidence>
<feature type="region of interest" description="Disordered" evidence="16">
    <location>
        <begin position="3180"/>
        <end position="3406"/>
    </location>
</feature>
<dbReference type="PROSITE" id="PS01179">
    <property type="entry name" value="PID"/>
    <property type="match status" value="1"/>
</dbReference>
<feature type="compositionally biased region" description="Basic and acidic residues" evidence="16">
    <location>
        <begin position="2960"/>
        <end position="2969"/>
    </location>
</feature>
<dbReference type="InterPro" id="IPR011993">
    <property type="entry name" value="PH-like_dom_sf"/>
</dbReference>
<gene>
    <name evidence="20" type="ORF">SKAU_G00013130</name>
</gene>
<feature type="domain" description="CoA carboxyltransferase C-terminal" evidence="19">
    <location>
        <begin position="3788"/>
        <end position="4034"/>
    </location>
</feature>
<feature type="compositionally biased region" description="Polar residues" evidence="16">
    <location>
        <begin position="1946"/>
        <end position="1968"/>
    </location>
</feature>
<feature type="compositionally biased region" description="Basic and acidic residues" evidence="16">
    <location>
        <begin position="2746"/>
        <end position="2757"/>
    </location>
</feature>
<organism evidence="20 21">
    <name type="scientific">Synaphobranchus kaupii</name>
    <name type="common">Kaup's arrowtooth eel</name>
    <dbReference type="NCBI Taxonomy" id="118154"/>
    <lineage>
        <taxon>Eukaryota</taxon>
        <taxon>Metazoa</taxon>
        <taxon>Chordata</taxon>
        <taxon>Craniata</taxon>
        <taxon>Vertebrata</taxon>
        <taxon>Euteleostomi</taxon>
        <taxon>Actinopterygii</taxon>
        <taxon>Neopterygii</taxon>
        <taxon>Teleostei</taxon>
        <taxon>Anguilliformes</taxon>
        <taxon>Synaphobranchidae</taxon>
        <taxon>Synaphobranchus</taxon>
    </lineage>
</organism>
<feature type="compositionally biased region" description="Basic and acidic residues" evidence="16">
    <location>
        <begin position="1461"/>
        <end position="1471"/>
    </location>
</feature>
<feature type="compositionally biased region" description="Acidic residues" evidence="16">
    <location>
        <begin position="1400"/>
        <end position="1411"/>
    </location>
</feature>
<feature type="compositionally biased region" description="Basic and acidic residues" evidence="16">
    <location>
        <begin position="1637"/>
        <end position="1657"/>
    </location>
</feature>
<sequence>MSTEAETNVNNQADQPPVKTPSKKEKKKGPEKTDEYLLARFKGDGVRYKAKIIGVDNVPTARGDKMSQDSMMKLKGVAGANRSQGKHKQRIWVNISLCGIRIIDEKTGVIEHEHAVNKISFIARDVTDNRAFGYVCGAEGQHQFFAIKTAQQAEPLVIDLKDLFQLIFNLKKKETEGSKKDETSKVVENGSDSSQTIEGQVDKLKGVEQLDLFGDMSTPPDLHCPSETKDILLLDLSTEIDNNQNCVKGNSCPTVSRPRPQPSASPENPFTSQLSFFPAPIPDPFSDDPFAKNAQSASARALEGSTKFYDSPEPNGHLNGDSDYFAQQFDQISNRTAIQALATATTWAHNGIPVREQNGSHHRPAHNPFVESSEQSQPLQNGGKHEPSGKPELSAPPAKDSVVISPPPLNAKAGRGRRSVKSPTNDLLGTDLFACPSQSPSPPQQDPSPLKQMDLFSNGLANSAAPLATFGALPLAAPAIDAVTGTISWIQPAPSMFSSPAALPKVTGSASQPSAFGAPSVPAWGQPPPAFGTSPAPQVPSWGQATTPAPAPAGVWLPPAPVANPFQTSVFPVTPVPGLVFEAQRSSSPPPQPPPRPAPQKEAPRVDSKAFTDLDPLGEREQKTGKDMFKDFQMARPPAVPARRGEQPAGLAINGNFAQYFSSKVSLSQQEVTDHNGFDIYQISPKTNELPKLAPRQPARTTVTPPPAKGRYDNPFGAGLFGASFPSMGAPAIQPVATISIHEGRAVSKSSPTEPFLFPGHSLVSHIQSDDWCQMMRRARISVRPNVARPGGRGLSASQEGQHGQGAAVVDTTHAAGTEGKEPDSAAVADTGQPVEQSAETAARLSTSQDTSPEKNPPNLGEEAQNEKTPNGSPLTAKTQQRRKRFSAMPNLAKPRLTPVPRTPKSPLPKAAAPPTPTEPPVPVPEDQAAECSGAKRGAGSPSVAVFEDPVTSQDQTGPTSPVAPTASCLEPAAEEKKLDLQNVSQESKACSGPPVPSEPVPGYGQQSLSDASPQVGPSTPYPLKLKKLKGASEERLRIAKAQKLKEMMQLEDRKERNQRKGKPNVYDYSVPLDHSKMTMRDLIHYLPGTNPMKSTIVEEQKKDEEFIPPLPSNGLPENKQDVDEEDDDDPLKDEEMLVPKVKVAEDGSLIIDEDSLTVRVVRAKGPSIVEGNDPVFERGSTTTYSSFRKPTQSKAWSIKETDMFFLAISMVGSDFSLICQLFPYRNRNEIKGKFKREEKANSWRIDKAFRDKRPIDMEFFSTLLEMVLAADKKKKKKNKSKSNGSSEEKPKRKRKGKKASVKAADEGQATDDVELDCDVAEGDSETAEKENEDCSNVAKATGANKAARKKRKLMKKNEGEEQEEEPDSTKKQEDGVKAKRRKKMANGKKASVKAADEGQATDDVELDCDVAEGGSETAEKENKDCPNVAEAKDGSKAARKKQKRTKKSQGEEREEEEELDSTKKQEDGVKEKRRKKLANGKKSSLKGASEDQPTPDVELGNDGAEGDLEASEEKNEDGSNVTDATNTSKETRKKRKRTKKGEEEEEQGEKELDSTKKKADRRRRKPSKKNPDDGAILVDVAEDEVANGQLDAEEVEGSETMGCTVEGEQDKLAPITRVKAELNLGRGRPTKNIPDSGEKTLDGSRREEEGREDGDTLSKNGSAIPEVKPMRDGSTAPPSDDKSPERDRQGAPGVSLAEEQKLMNNTRIEWESSPPSSLTQPEAASKEHNEDEDLDEGQWDEEEEEEMEEEEEDQGSPTHTEEQCQEQVLVPLGLRSLVLVPSELEMLSDGVPGAPGPGTSADALSSRCEGAEDVELSEHHLNLLVDVMESLSPDLAAGMQDAESSDKVAGTLLTLGNPDLQFLSAATPSPAETVSAVDPSHQAPVEEQEPESEQADQSQCSGESRQSVTSDLPVTLAPIDEAGTPPAEEPGRLEEGERAAAAAGNVTTHDSTRSETLCSDSLVQSVPQVRRSRFPKPRPNLGQATHAPRTPPRQTTAPPCPSPVTCAASPTMDTETPTPTEEEGSGQNRIADEESVSARNEGEGSGSEALRQPGVLSTQSETLCSDSLVQSVPLGRRSRFPKPRPNLGQATCAPRTSPRQTTAPPCPGPVTCAASPTMDTETPTPTEEEGSGQNRIADEESVSARNEGEGSGSEALRWPGGLSTRSETLCSDSLVQSVPQVRRSRFPKPRPNLGQATRAPRTPPRQTTAPPCPGPVTCAASPTMDTETPTPTEEEGSGQNRIADEESVSVRNEGEGSGSEALRRPGGLSTRSETLCSDSLVQSVPQVRRSRFPKPRPNLGQATRAPRTPPRQTTAPPCPGPVTCAASPTMDTETPTPTEEEGSGQNRIADEESVSARNEGEGVWLRGAPAARRFKSVPQVRRSRFPKPRPNLGPGDPCTPHPSVPEPHNPQTSADLKAEGIGQKALTESSTQAQNEESPAVETGATISFSTPLRPSPPHPGPSFTAWGPETGGEETAQETPASAGVPQKELARDAEGASLSLDMSGPAAGNEYTSICADGDTSALLTSDCMEGLSWVEDFVEEEPTFILTLFEIPHPELGEYQTEPEVLGPPGENSFSPLTFVDPQSGTLPAESEPQKLGIVGHSDLPQEEGGMAAGAEGEESSGGGEEPLLGYHSTKNSCESQSVETAEAGSGCGSVTHLVLSDALIPVCEGQEEGPAQHWTGLQDQSPLTDPSKTAGETSLSTIMKDDADGLTGLCEEDHGSKIVDPVVESHDPMEAGTVGMSERDTLSQEKKKPPVRSRRGKLQVKPCVTKRKLRGSVRDEQGIRPEDPEQSHPAHTSPQTHPPTAPRPNVKQEVPAAAFKLPTVEELPLEIVDHSDLPQEEGGVAAGAEGKESRGGGEEPLLGCHSTQNSCESQSVETAEAGSGCGSVTHLVLSDAFIPVCEGQEEGPAQHWTGLQEQRPHADPSQTAGETSLTAVMKDDTGDFADLCVEGGTDGTRERDTPSREKRKPPVRSRRGKLQVKPCVTKRKLRGSVREEQGVLPEDPEQPHPAHTSPQTHLCTEPHPDAQQEEPAAASELPAVGELPREIVGHSDLPQEEGGVAAGAEGKESSGGGEEPLLGYHSTHNSCESQSVETAEVGSGCGSVTHLVLNDALIPVCEGQEEGPAQHWTGLQEPRPQTDPSKTAGESSLTDVMKDDADGLTVLCVEDHGSQIVDPMEAGTVGTSKRDTPSQEKKLSVRSRRGKLQVKPCVTKRKLRGSVREEPGVLPEDPEQPHPAHTSPQTHPPTAPHPNVKQDLPAAASEIPAVGELPQGIVGLQEEVGVAAGAEDKESSGEGEEPPLGYHHTRQSTSGTLTRSGRVPRGFLSFLSGSGGAAPASRPARHKSHKPQVNTSCTGRKRTTGDAVTETSFHDSPHNSPPTEMRARTSLSGPSPQPANSQVPASAESELLCVRPLETDEVPTKVSEFYFEDIFTENVLCTLTEKTVLTNIDAESADLKSHVHAFELTICIYKLKYQLALSCCVAPRCTRRVPCTLSRLYHGDRVATLGSQPDVQSPLFQENYERMTTIVQELKDRAETIKLGGGEKARKLHTSRGKLLPRERIDKLLDPGSPFLEFSQFAAYQLYGKEEVPAGGIITGIGRVSGVECVIVANDATVKGGTYYPVTVKKHLRAQEIAQQNHLPCIYLVDSGGANLPRQADVFPDRDHFGRIFFNQARLSSEGMAQIAVVMGSCTAGGAYVPAMADESIIVRKQGTIFLGGPPLVKAATGEEVSAEDLGGADLHCRKSGVTDHYALDDKHALHLARKAVRNLNYQKKLDVTVEPPEAPLFPADEMYGIVGDNLKRNFDVREVIARIVDGSKFDEFKAFYGDTLVTGFARIFGYPVGIIGNNGVLFSESAKKGTHFIELCCQRNIPLLFLQNITGFMVGREYEAGGIAKDGAKMVTAVACANVPKITVIIGGSYGAGNYGMCGRAYSPRFLYMWPNARISVMGGEQAATVLATITKDQKAREGKEFTAEQEAAMKEPIVRRFEEEGSPYFSSARLWDDGIIDPADTRLVLGLSLSAALNAPTQRTRFGIFRM</sequence>
<dbReference type="GO" id="GO:0004485">
    <property type="term" value="F:methylcrotonoyl-CoA carboxylase activity"/>
    <property type="evidence" value="ECO:0007669"/>
    <property type="project" value="UniProtKB-EC"/>
</dbReference>
<comment type="subunit">
    <text evidence="14">Probably a dodecamer composed of six biotin-containing alpha subunits (MCCC1) and six beta (MCCC2) subunits.</text>
</comment>
<evidence type="ECO:0000256" key="4">
    <source>
        <dbReference type="ARBA" id="ARBA00022490"/>
    </source>
</evidence>
<dbReference type="SUPFAM" id="SSF50729">
    <property type="entry name" value="PH domain-like"/>
    <property type="match status" value="1"/>
</dbReference>
<keyword evidence="3" id="KW-0217">Developmental protein</keyword>
<feature type="compositionally biased region" description="Polar residues" evidence="16">
    <location>
        <begin position="3143"/>
        <end position="3153"/>
    </location>
</feature>
<feature type="region of interest" description="Disordered" evidence="16">
    <location>
        <begin position="353"/>
        <end position="452"/>
    </location>
</feature>
<dbReference type="GO" id="GO:0006552">
    <property type="term" value="P:L-leucine catabolic process"/>
    <property type="evidence" value="ECO:0007669"/>
    <property type="project" value="TreeGrafter"/>
</dbReference>
<feature type="domain" description="PID" evidence="17">
    <location>
        <begin position="43"/>
        <end position="189"/>
    </location>
</feature>
<dbReference type="OrthoDB" id="272624at2759"/>
<feature type="compositionally biased region" description="Polar residues" evidence="16">
    <location>
        <begin position="2684"/>
        <end position="2700"/>
    </location>
</feature>
<comment type="pathway">
    <text evidence="7">Amino-acid degradation; L-leucine degradation; (S)-3-hydroxy-3-methylglutaryl-CoA from 3-isovaleryl-CoA: step 2/3.</text>
</comment>
<feature type="region of interest" description="Disordered" evidence="16">
    <location>
        <begin position="1"/>
        <end position="34"/>
    </location>
</feature>
<dbReference type="PANTHER" id="PTHR22855">
    <property type="entry name" value="ACETYL, PROPIONYL, PYRUVATE, AND GLUTACONYL CARBOXYLASE-RELATED"/>
    <property type="match status" value="1"/>
</dbReference>
<feature type="region of interest" description="Disordered" evidence="16">
    <location>
        <begin position="2840"/>
        <end position="2873"/>
    </location>
</feature>
<dbReference type="SUPFAM" id="SSF46689">
    <property type="entry name" value="Homeodomain-like"/>
    <property type="match status" value="1"/>
</dbReference>
<feature type="compositionally biased region" description="Polar residues" evidence="16">
    <location>
        <begin position="370"/>
        <end position="380"/>
    </location>
</feature>
<feature type="compositionally biased region" description="Low complexity" evidence="16">
    <location>
        <begin position="2302"/>
        <end position="2316"/>
    </location>
</feature>
<feature type="region of interest" description="Disordered" evidence="16">
    <location>
        <begin position="2732"/>
        <end position="2814"/>
    </location>
</feature>
<dbReference type="InterPro" id="IPR048561">
    <property type="entry name" value="Dab_PTB"/>
</dbReference>
<feature type="compositionally biased region" description="Low complexity" evidence="16">
    <location>
        <begin position="3325"/>
        <end position="3343"/>
    </location>
</feature>
<feature type="region of interest" description="Disordered" evidence="16">
    <location>
        <begin position="1869"/>
        <end position="2490"/>
    </location>
</feature>
<dbReference type="SUPFAM" id="SSF52096">
    <property type="entry name" value="ClpP/crotonase"/>
    <property type="match status" value="2"/>
</dbReference>
<feature type="compositionally biased region" description="Polar residues" evidence="16">
    <location>
        <begin position="3390"/>
        <end position="3405"/>
    </location>
</feature>
<feature type="compositionally biased region" description="Polar residues" evidence="16">
    <location>
        <begin position="1519"/>
        <end position="1529"/>
    </location>
</feature>
<feature type="compositionally biased region" description="Basic residues" evidence="16">
    <location>
        <begin position="1559"/>
        <end position="1569"/>
    </location>
</feature>
<keyword evidence="21" id="KW-1185">Reference proteome</keyword>
<feature type="compositionally biased region" description="Acidic residues" evidence="16">
    <location>
        <begin position="1731"/>
        <end position="1755"/>
    </location>
</feature>
<feature type="compositionally biased region" description="Basic residues" evidence="16">
    <location>
        <begin position="1438"/>
        <end position="1448"/>
    </location>
</feature>
<keyword evidence="5" id="KW-0597">Phosphoprotein</keyword>
<feature type="compositionally biased region" description="Acidic residues" evidence="16">
    <location>
        <begin position="1123"/>
        <end position="1132"/>
    </location>
</feature>
<feature type="compositionally biased region" description="Polar residues" evidence="16">
    <location>
        <begin position="1"/>
        <end position="14"/>
    </location>
</feature>
<feature type="compositionally biased region" description="Polar residues" evidence="16">
    <location>
        <begin position="262"/>
        <end position="275"/>
    </location>
</feature>
<dbReference type="InterPro" id="IPR006020">
    <property type="entry name" value="PTB/PI_dom"/>
</dbReference>
<dbReference type="GO" id="GO:0030154">
    <property type="term" value="P:cell differentiation"/>
    <property type="evidence" value="ECO:0007669"/>
    <property type="project" value="UniProtKB-KW"/>
</dbReference>
<feature type="compositionally biased region" description="Basic and acidic residues" evidence="16">
    <location>
        <begin position="1368"/>
        <end position="1378"/>
    </location>
</feature>
<dbReference type="SMART" id="SM00462">
    <property type="entry name" value="PTB"/>
    <property type="match status" value="1"/>
</dbReference>
<feature type="compositionally biased region" description="Basic and acidic residues" evidence="16">
    <location>
        <begin position="602"/>
        <end position="623"/>
    </location>
</feature>
<dbReference type="Pfam" id="PF00640">
    <property type="entry name" value="PID"/>
    <property type="match status" value="1"/>
</dbReference>
<dbReference type="Gene3D" id="2.30.29.30">
    <property type="entry name" value="Pleckstrin-homology domain (PH domain)/Phosphotyrosine-binding domain (PTB)"/>
    <property type="match status" value="1"/>
</dbReference>
<feature type="region of interest" description="Disordered" evidence="16">
    <location>
        <begin position="246"/>
        <end position="298"/>
    </location>
</feature>
<feature type="compositionally biased region" description="Acidic residues" evidence="16">
    <location>
        <begin position="1581"/>
        <end position="1598"/>
    </location>
</feature>
<feature type="compositionally biased region" description="Pro residues" evidence="16">
    <location>
        <begin position="2398"/>
        <end position="2409"/>
    </location>
</feature>
<evidence type="ECO:0000259" key="17">
    <source>
        <dbReference type="PROSITE" id="PS01179"/>
    </source>
</evidence>
<evidence type="ECO:0000256" key="2">
    <source>
        <dbReference type="ARBA" id="ARBA00006102"/>
    </source>
</evidence>
<feature type="compositionally biased region" description="Polar residues" evidence="16">
    <location>
        <begin position="2270"/>
        <end position="2286"/>
    </location>
</feature>
<feature type="compositionally biased region" description="Basic and acidic residues" evidence="16">
    <location>
        <begin position="1046"/>
        <end position="1056"/>
    </location>
</feature>
<dbReference type="Pfam" id="PF01039">
    <property type="entry name" value="Carboxyl_trans"/>
    <property type="match status" value="1"/>
</dbReference>
<feature type="compositionally biased region" description="Basic residues" evidence="16">
    <location>
        <begin position="2758"/>
        <end position="2780"/>
    </location>
</feature>
<dbReference type="InterPro" id="IPR048559">
    <property type="entry name" value="DAB1/2_SBM"/>
</dbReference>
<feature type="compositionally biased region" description="Pro residues" evidence="16">
    <location>
        <begin position="901"/>
        <end position="924"/>
    </location>
</feature>
<feature type="region of interest" description="Disordered" evidence="16">
    <location>
        <begin position="2605"/>
        <end position="2629"/>
    </location>
</feature>
<dbReference type="Gene3D" id="3.90.226.10">
    <property type="entry name" value="2-enoyl-CoA Hydratase, Chain A, domain 1"/>
    <property type="match status" value="2"/>
</dbReference>
<dbReference type="GO" id="GO:1905202">
    <property type="term" value="C:methylcrotonoyl-CoA carboxylase complex"/>
    <property type="evidence" value="ECO:0007669"/>
    <property type="project" value="TreeGrafter"/>
</dbReference>
<dbReference type="CDD" id="cd01215">
    <property type="entry name" value="PTB_Dab"/>
    <property type="match status" value="1"/>
</dbReference>